<sequence length="328" mass="36457">MSKTTVGEAEDRAAIIDVANRARVALWTQDFEAYASCFVHADYVTRWHASPSMGIFRREGWDDIAARVRKTFEDQTMLIDRYAHEATIENLRLRIQGDMAWATYDQTYPSVDKDQLYYFGGVGHEVKFLERHNGTWLIAFAGVMHGNVGRHDTPILQVTADGYVTWQGPAASVILEKDDDLTIRNGRVRFRDTKADKKLQAALRWAAARDTRLVPQRGTLPIVIEAGEGLPAKVYWVFAEGGGIVVCLHVPGIDQERLEVAAAIFGLSPAQKHVAGLVVEGLSLPEVAERLAITTNTVRTHLNRVFEKTGVRTQPALVRVLLSSAPPV</sequence>
<dbReference type="InterPro" id="IPR036388">
    <property type="entry name" value="WH-like_DNA-bd_sf"/>
</dbReference>
<dbReference type="InterPro" id="IPR000792">
    <property type="entry name" value="Tscrpt_reg_LuxR_C"/>
</dbReference>
<evidence type="ECO:0000259" key="4">
    <source>
        <dbReference type="PROSITE" id="PS50043"/>
    </source>
</evidence>
<keyword evidence="2" id="KW-0238">DNA-binding</keyword>
<dbReference type="RefSeq" id="WP_069911868.1">
    <property type="nucleotide sequence ID" value="NZ_LAJE02000353.1"/>
</dbReference>
<dbReference type="AlphaFoldDB" id="A0A1E5XJZ2"/>
<evidence type="ECO:0000256" key="1">
    <source>
        <dbReference type="ARBA" id="ARBA00023015"/>
    </source>
</evidence>
<dbReference type="PRINTS" id="PR00038">
    <property type="entry name" value="HTHLUXR"/>
</dbReference>
<gene>
    <name evidence="5" type="ORF">VW23_002790</name>
</gene>
<feature type="domain" description="HTH luxR-type" evidence="4">
    <location>
        <begin position="260"/>
        <end position="325"/>
    </location>
</feature>
<keyword evidence="1" id="KW-0805">Transcription regulation</keyword>
<dbReference type="GO" id="GO:0006355">
    <property type="term" value="P:regulation of DNA-templated transcription"/>
    <property type="evidence" value="ECO:0007669"/>
    <property type="project" value="InterPro"/>
</dbReference>
<dbReference type="PANTHER" id="PTHR44688">
    <property type="entry name" value="DNA-BINDING TRANSCRIPTIONAL ACTIVATOR DEVR_DOSR"/>
    <property type="match status" value="1"/>
</dbReference>
<dbReference type="PROSITE" id="PS50043">
    <property type="entry name" value="HTH_LUXR_2"/>
    <property type="match status" value="1"/>
</dbReference>
<keyword evidence="3" id="KW-0804">Transcription</keyword>
<dbReference type="EMBL" id="LAJE02000353">
    <property type="protein sequence ID" value="OEO28834.1"/>
    <property type="molecule type" value="Genomic_DNA"/>
</dbReference>
<reference evidence="5 6" key="1">
    <citation type="journal article" date="2015" name="Genome Announc.">
        <title>Genome Assemblies of Three Soil-Associated Devosia species: D. insulae, D. limi, and D. soli.</title>
        <authorList>
            <person name="Hassan Y.I."/>
            <person name="Lepp D."/>
            <person name="Zhou T."/>
        </authorList>
    </citation>
    <scope>NUCLEOTIDE SEQUENCE [LARGE SCALE GENOMIC DNA]</scope>
    <source>
        <strain evidence="5 6">DS-56</strain>
    </source>
</reference>
<protein>
    <recommendedName>
        <fullName evidence="4">HTH luxR-type domain-containing protein</fullName>
    </recommendedName>
</protein>
<proteinExistence type="predicted"/>
<dbReference type="SUPFAM" id="SSF46894">
    <property type="entry name" value="C-terminal effector domain of the bipartite response regulators"/>
    <property type="match status" value="1"/>
</dbReference>
<dbReference type="OrthoDB" id="5497412at2"/>
<keyword evidence="6" id="KW-1185">Reference proteome</keyword>
<dbReference type="InterPro" id="IPR016032">
    <property type="entry name" value="Sig_transdc_resp-reg_C-effctor"/>
</dbReference>
<dbReference type="GO" id="GO:0003677">
    <property type="term" value="F:DNA binding"/>
    <property type="evidence" value="ECO:0007669"/>
    <property type="project" value="UniProtKB-KW"/>
</dbReference>
<organism evidence="5 6">
    <name type="scientific">Devosia insulae DS-56</name>
    <dbReference type="NCBI Taxonomy" id="1116389"/>
    <lineage>
        <taxon>Bacteria</taxon>
        <taxon>Pseudomonadati</taxon>
        <taxon>Pseudomonadota</taxon>
        <taxon>Alphaproteobacteria</taxon>
        <taxon>Hyphomicrobiales</taxon>
        <taxon>Devosiaceae</taxon>
        <taxon>Devosia</taxon>
    </lineage>
</organism>
<accession>A0A1E5XJZ2</accession>
<name>A0A1E5XJZ2_9HYPH</name>
<evidence type="ECO:0000313" key="5">
    <source>
        <dbReference type="EMBL" id="OEO28834.1"/>
    </source>
</evidence>
<evidence type="ECO:0000256" key="3">
    <source>
        <dbReference type="ARBA" id="ARBA00023163"/>
    </source>
</evidence>
<dbReference type="SMART" id="SM00421">
    <property type="entry name" value="HTH_LUXR"/>
    <property type="match status" value="1"/>
</dbReference>
<dbReference type="SUPFAM" id="SSF54427">
    <property type="entry name" value="NTF2-like"/>
    <property type="match status" value="1"/>
</dbReference>
<dbReference type="Gene3D" id="1.10.10.10">
    <property type="entry name" value="Winged helix-like DNA-binding domain superfamily/Winged helix DNA-binding domain"/>
    <property type="match status" value="1"/>
</dbReference>
<dbReference type="Proteomes" id="UP000095463">
    <property type="component" value="Unassembled WGS sequence"/>
</dbReference>
<dbReference type="Pfam" id="PF00196">
    <property type="entry name" value="GerE"/>
    <property type="match status" value="1"/>
</dbReference>
<dbReference type="InterPro" id="IPR032710">
    <property type="entry name" value="NTF2-like_dom_sf"/>
</dbReference>
<dbReference type="CDD" id="cd06170">
    <property type="entry name" value="LuxR_C_like"/>
    <property type="match status" value="1"/>
</dbReference>
<evidence type="ECO:0000256" key="2">
    <source>
        <dbReference type="ARBA" id="ARBA00023125"/>
    </source>
</evidence>
<evidence type="ECO:0000313" key="6">
    <source>
        <dbReference type="Proteomes" id="UP000095463"/>
    </source>
</evidence>
<dbReference type="Gene3D" id="3.10.450.50">
    <property type="match status" value="1"/>
</dbReference>
<comment type="caution">
    <text evidence="5">The sequence shown here is derived from an EMBL/GenBank/DDBJ whole genome shotgun (WGS) entry which is preliminary data.</text>
</comment>
<dbReference type="PANTHER" id="PTHR44688:SF16">
    <property type="entry name" value="DNA-BINDING TRANSCRIPTIONAL ACTIVATOR DEVR_DOSR"/>
    <property type="match status" value="1"/>
</dbReference>